<dbReference type="Pfam" id="PF02358">
    <property type="entry name" value="Trehalose_PPase"/>
    <property type="match status" value="1"/>
</dbReference>
<dbReference type="InterPro" id="IPR036412">
    <property type="entry name" value="HAD-like_sf"/>
</dbReference>
<dbReference type="Proteomes" id="UP000765509">
    <property type="component" value="Unassembled WGS sequence"/>
</dbReference>
<evidence type="ECO:0000256" key="1">
    <source>
        <dbReference type="ARBA" id="ARBA00005409"/>
    </source>
</evidence>
<dbReference type="EMBL" id="AVOT02013070">
    <property type="protein sequence ID" value="MBW0495382.1"/>
    <property type="molecule type" value="Genomic_DNA"/>
</dbReference>
<comment type="similarity">
    <text evidence="1">In the N-terminal section; belongs to the glycosyltransferase 20 family.</text>
</comment>
<comment type="caution">
    <text evidence="2">The sequence shown here is derived from an EMBL/GenBank/DDBJ whole genome shotgun (WGS) entry which is preliminary data.</text>
</comment>
<gene>
    <name evidence="2" type="ORF">O181_035097</name>
</gene>
<accession>A0A9Q3D4J3</accession>
<name>A0A9Q3D4J3_9BASI</name>
<dbReference type="GO" id="GO:0005829">
    <property type="term" value="C:cytosol"/>
    <property type="evidence" value="ECO:0007669"/>
    <property type="project" value="TreeGrafter"/>
</dbReference>
<protein>
    <recommendedName>
        <fullName evidence="4">Trehalose 6-phosphate phosphatase</fullName>
    </recommendedName>
</protein>
<evidence type="ECO:0000313" key="3">
    <source>
        <dbReference type="Proteomes" id="UP000765509"/>
    </source>
</evidence>
<sequence>MEAAVAEARKLFGRLREKFDTHELTVRHGSFIVEILPSIMQKGNIAADTWKEHSDADFVLCLGDDLTDEDMFKSLLSLSGKEGFSSDVLYTTIVNYSRHHPSFAKYQIPSVDEVIKLLGGFADSEKTSSI</sequence>
<dbReference type="InterPro" id="IPR001830">
    <property type="entry name" value="Glyco_trans_20"/>
</dbReference>
<proteinExistence type="inferred from homology"/>
<dbReference type="OrthoDB" id="755951at2759"/>
<organism evidence="2 3">
    <name type="scientific">Austropuccinia psidii MF-1</name>
    <dbReference type="NCBI Taxonomy" id="1389203"/>
    <lineage>
        <taxon>Eukaryota</taxon>
        <taxon>Fungi</taxon>
        <taxon>Dikarya</taxon>
        <taxon>Basidiomycota</taxon>
        <taxon>Pucciniomycotina</taxon>
        <taxon>Pucciniomycetes</taxon>
        <taxon>Pucciniales</taxon>
        <taxon>Sphaerophragmiaceae</taxon>
        <taxon>Austropuccinia</taxon>
    </lineage>
</organism>
<evidence type="ECO:0008006" key="4">
    <source>
        <dbReference type="Google" id="ProtNLM"/>
    </source>
</evidence>
<dbReference type="InterPro" id="IPR003337">
    <property type="entry name" value="Trehalose_PPase"/>
</dbReference>
<dbReference type="GO" id="GO:0003825">
    <property type="term" value="F:alpha,alpha-trehalose-phosphate synthase (UDP-forming) activity"/>
    <property type="evidence" value="ECO:0007669"/>
    <property type="project" value="TreeGrafter"/>
</dbReference>
<keyword evidence="3" id="KW-1185">Reference proteome</keyword>
<dbReference type="SUPFAM" id="SSF56784">
    <property type="entry name" value="HAD-like"/>
    <property type="match status" value="1"/>
</dbReference>
<reference evidence="2" key="1">
    <citation type="submission" date="2021-03" db="EMBL/GenBank/DDBJ databases">
        <title>Draft genome sequence of rust myrtle Austropuccinia psidii MF-1, a brazilian biotype.</title>
        <authorList>
            <person name="Quecine M.C."/>
            <person name="Pachon D.M.R."/>
            <person name="Bonatelli M.L."/>
            <person name="Correr F.H."/>
            <person name="Franceschini L.M."/>
            <person name="Leite T.F."/>
            <person name="Margarido G.R.A."/>
            <person name="Almeida C.A."/>
            <person name="Ferrarezi J.A."/>
            <person name="Labate C.A."/>
        </authorList>
    </citation>
    <scope>NUCLEOTIDE SEQUENCE</scope>
    <source>
        <strain evidence="2">MF-1</strain>
    </source>
</reference>
<dbReference type="GO" id="GO:0005992">
    <property type="term" value="P:trehalose biosynthetic process"/>
    <property type="evidence" value="ECO:0007669"/>
    <property type="project" value="InterPro"/>
</dbReference>
<dbReference type="Gene3D" id="3.40.50.1000">
    <property type="entry name" value="HAD superfamily/HAD-like"/>
    <property type="match status" value="1"/>
</dbReference>
<dbReference type="PANTHER" id="PTHR10788">
    <property type="entry name" value="TREHALOSE-6-PHOSPHATE SYNTHASE"/>
    <property type="match status" value="1"/>
</dbReference>
<dbReference type="InterPro" id="IPR023214">
    <property type="entry name" value="HAD_sf"/>
</dbReference>
<dbReference type="AlphaFoldDB" id="A0A9Q3D4J3"/>
<dbReference type="PANTHER" id="PTHR10788:SF106">
    <property type="entry name" value="BCDNA.GH08860"/>
    <property type="match status" value="1"/>
</dbReference>
<dbReference type="GO" id="GO:0004805">
    <property type="term" value="F:trehalose-phosphatase activity"/>
    <property type="evidence" value="ECO:0007669"/>
    <property type="project" value="TreeGrafter"/>
</dbReference>
<evidence type="ECO:0000313" key="2">
    <source>
        <dbReference type="EMBL" id="MBW0495382.1"/>
    </source>
</evidence>